<dbReference type="Gene3D" id="2.40.30.170">
    <property type="match status" value="1"/>
</dbReference>
<keyword evidence="2" id="KW-1133">Transmembrane helix</keyword>
<reference evidence="5" key="1">
    <citation type="submission" date="2021-03" db="EMBL/GenBank/DDBJ databases">
        <title>Complete Genome of Pseudoalteromonas xiamenensis STKMTI.2, a new potential marine bacterium producing anti-Vibrio compounds.</title>
        <authorList>
            <person name="Handayani D.P."/>
            <person name="Isnansetyo A."/>
            <person name="Istiqomah I."/>
            <person name="Jumina J."/>
        </authorList>
    </citation>
    <scope>NUCLEOTIDE SEQUENCE</scope>
    <source>
        <strain evidence="5">STKMTI.2</strain>
    </source>
</reference>
<keyword evidence="2" id="KW-0472">Membrane</keyword>
<name>A0A975DFU4_9GAMM</name>
<feature type="domain" description="AprE-like beta-barrel" evidence="4">
    <location>
        <begin position="303"/>
        <end position="394"/>
    </location>
</feature>
<dbReference type="AlphaFoldDB" id="A0A975DFU4"/>
<keyword evidence="2" id="KW-0812">Transmembrane</keyword>
<evidence type="ECO:0000259" key="3">
    <source>
        <dbReference type="Pfam" id="PF00364"/>
    </source>
</evidence>
<feature type="transmembrane region" description="Helical" evidence="2">
    <location>
        <begin position="28"/>
        <end position="49"/>
    </location>
</feature>
<dbReference type="Pfam" id="PF00364">
    <property type="entry name" value="Biotin_lipoyl"/>
    <property type="match status" value="1"/>
</dbReference>
<evidence type="ECO:0000259" key="4">
    <source>
        <dbReference type="Pfam" id="PF26002"/>
    </source>
</evidence>
<gene>
    <name evidence="5" type="ORF">J5O05_09880</name>
</gene>
<feature type="coiled-coil region" evidence="1">
    <location>
        <begin position="116"/>
        <end position="161"/>
    </location>
</feature>
<evidence type="ECO:0000313" key="6">
    <source>
        <dbReference type="Proteomes" id="UP000664904"/>
    </source>
</evidence>
<evidence type="ECO:0000256" key="2">
    <source>
        <dbReference type="SAM" id="Phobius"/>
    </source>
</evidence>
<dbReference type="InterPro" id="IPR058982">
    <property type="entry name" value="Beta-barrel_AprE"/>
</dbReference>
<dbReference type="KEGG" id="pxi:J5O05_09880"/>
<organism evidence="5 6">
    <name type="scientific">Pseudoalteromonas xiamenensis</name>
    <dbReference type="NCBI Taxonomy" id="882626"/>
    <lineage>
        <taxon>Bacteria</taxon>
        <taxon>Pseudomonadati</taxon>
        <taxon>Pseudomonadota</taxon>
        <taxon>Gammaproteobacteria</taxon>
        <taxon>Alteromonadales</taxon>
        <taxon>Pseudoalteromonadaceae</taxon>
        <taxon>Pseudoalteromonas</taxon>
    </lineage>
</organism>
<keyword evidence="1" id="KW-0175">Coiled coil</keyword>
<keyword evidence="6" id="KW-1185">Reference proteome</keyword>
<proteinExistence type="predicted"/>
<dbReference type="Pfam" id="PF26002">
    <property type="entry name" value="Beta-barrel_AprE"/>
    <property type="match status" value="1"/>
</dbReference>
<dbReference type="PANTHER" id="PTHR30386:SF28">
    <property type="entry name" value="EXPORTED PROTEIN"/>
    <property type="match status" value="1"/>
</dbReference>
<dbReference type="InterPro" id="IPR011053">
    <property type="entry name" value="Single_hybrid_motif"/>
</dbReference>
<dbReference type="PANTHER" id="PTHR30386">
    <property type="entry name" value="MEMBRANE FUSION SUBUNIT OF EMRAB-TOLC MULTIDRUG EFFLUX PUMP"/>
    <property type="match status" value="1"/>
</dbReference>
<protein>
    <submittedName>
        <fullName evidence="5">HlyD family efflux transporter periplasmic adaptor subunit</fullName>
    </submittedName>
</protein>
<dbReference type="EMBL" id="CP072133">
    <property type="protein sequence ID" value="QTH70327.1"/>
    <property type="molecule type" value="Genomic_DNA"/>
</dbReference>
<dbReference type="InterPro" id="IPR050739">
    <property type="entry name" value="MFP"/>
</dbReference>
<evidence type="ECO:0000256" key="1">
    <source>
        <dbReference type="SAM" id="Coils"/>
    </source>
</evidence>
<dbReference type="PRINTS" id="PR01490">
    <property type="entry name" value="RTXTOXIND"/>
</dbReference>
<dbReference type="RefSeq" id="WP_208841923.1">
    <property type="nucleotide sequence ID" value="NZ_CP072133.1"/>
</dbReference>
<dbReference type="Proteomes" id="UP000664904">
    <property type="component" value="Chromosome"/>
</dbReference>
<evidence type="ECO:0000313" key="5">
    <source>
        <dbReference type="EMBL" id="QTH70327.1"/>
    </source>
</evidence>
<accession>A0A975DFU4</accession>
<dbReference type="SUPFAM" id="SSF51230">
    <property type="entry name" value="Single hybrid motif"/>
    <property type="match status" value="1"/>
</dbReference>
<dbReference type="Gene3D" id="2.40.50.100">
    <property type="match status" value="1"/>
</dbReference>
<dbReference type="InterPro" id="IPR000089">
    <property type="entry name" value="Biotin_lipoyl"/>
</dbReference>
<feature type="domain" description="Lipoyl-binding" evidence="3">
    <location>
        <begin position="72"/>
        <end position="99"/>
    </location>
</feature>
<sequence length="414" mass="46268">MDNLFRREVFEYKVHRLEGTVSLIQPPVFYRLAALIVLIVIISLVFLAWGNYTRKERVSGFIVLNTGVLKLFAPQVGVISEVLVKEGDTVEQGQPILRIESARHSIEGLELNQGLLNQYRFQKQLLEAQLAQLQQQHELDMAQLRAEKQSQVSRLDELRKQADTFQTRLALNKGIVEQISTLKGSGYVSELELTRQQDTLLALEQQSSSIHNESLSIENSISQLDSRLATLPLEHERQVASLNSQIADVDIQLSSTQQLRLAEVRAPKSGTVTGLLAKPGKQVGLNQNLLSILPTHSEMQAVIYIPTEAYGFIKEGQSTRLRYHAFPYEKFGIYEGQIVEVSASVILPEEAALPGIISTPAYRVVVKLAEQNVTAYGKATPARAGMTLDADIVIEERSLLRWLFDPVFSIKGQL</sequence>